<accession>A0A2P7S6B6</accession>
<sequence>MAVILSTHALHPRATAMLERAGELRIASALDTDTLVRETRDAAVIIVRAPLPSEIFVGTHGIRAAIRHGAGLDMIPVEAATEAGVLVANVPGVNARSVAEHVLFVTLALLRRFRAIDRDLRDGGWLAGRDHANAARELAGRTIGIVGMGAVGRQVAAIAHHGFGLAVLGNSRSGAGFPDFVRPVGIDELVVQSDIVVLACPLTPETTGLMSRRRIFSMRRDAILVNVSRGAVVDDEALIAALREGRLAGAALDVFKTQPLPADHPYLGFDNVIVTPHLAGITEESMMAMGVGAAEEAVRVLSGALPVNLRNPEVLERYRTRFPV</sequence>
<dbReference type="GO" id="GO:0051287">
    <property type="term" value="F:NAD binding"/>
    <property type="evidence" value="ECO:0007669"/>
    <property type="project" value="InterPro"/>
</dbReference>
<dbReference type="InterPro" id="IPR006139">
    <property type="entry name" value="D-isomer_2_OHA_DH_cat_dom"/>
</dbReference>
<organism evidence="7 8">
    <name type="scientific">Kumtagia ephedrae</name>
    <dbReference type="NCBI Taxonomy" id="2116701"/>
    <lineage>
        <taxon>Bacteria</taxon>
        <taxon>Pseudomonadati</taxon>
        <taxon>Pseudomonadota</taxon>
        <taxon>Alphaproteobacteria</taxon>
        <taxon>Hyphomicrobiales</taxon>
        <taxon>Phyllobacteriaceae</taxon>
        <taxon>Kumtagia</taxon>
    </lineage>
</organism>
<dbReference type="GO" id="GO:0016616">
    <property type="term" value="F:oxidoreductase activity, acting on the CH-OH group of donors, NAD or NADP as acceptor"/>
    <property type="evidence" value="ECO:0007669"/>
    <property type="project" value="InterPro"/>
</dbReference>
<dbReference type="RefSeq" id="WP_106773271.1">
    <property type="nucleotide sequence ID" value="NZ_PXYK01000015.1"/>
</dbReference>
<dbReference type="OrthoDB" id="9793626at2"/>
<evidence type="ECO:0000256" key="4">
    <source>
        <dbReference type="RuleBase" id="RU003719"/>
    </source>
</evidence>
<evidence type="ECO:0000313" key="8">
    <source>
        <dbReference type="Proteomes" id="UP000241229"/>
    </source>
</evidence>
<dbReference type="AlphaFoldDB" id="A0A2P7S6B6"/>
<proteinExistence type="inferred from homology"/>
<keyword evidence="2 4" id="KW-0560">Oxidoreductase</keyword>
<dbReference type="Pfam" id="PF00389">
    <property type="entry name" value="2-Hacid_dh"/>
    <property type="match status" value="1"/>
</dbReference>
<name>A0A2P7S6B6_9HYPH</name>
<dbReference type="InterPro" id="IPR050418">
    <property type="entry name" value="D-iso_2-hydroxyacid_DH_PdxB"/>
</dbReference>
<keyword evidence="3" id="KW-0520">NAD</keyword>
<dbReference type="SUPFAM" id="SSF51735">
    <property type="entry name" value="NAD(P)-binding Rossmann-fold domains"/>
    <property type="match status" value="1"/>
</dbReference>
<keyword evidence="8" id="KW-1185">Reference proteome</keyword>
<comment type="similarity">
    <text evidence="1 4">Belongs to the D-isomer specific 2-hydroxyacid dehydrogenase family.</text>
</comment>
<dbReference type="InterPro" id="IPR029753">
    <property type="entry name" value="D-isomer_DH_CS"/>
</dbReference>
<evidence type="ECO:0000256" key="1">
    <source>
        <dbReference type="ARBA" id="ARBA00005854"/>
    </source>
</evidence>
<dbReference type="InterPro" id="IPR006140">
    <property type="entry name" value="D-isomer_DH_NAD-bd"/>
</dbReference>
<dbReference type="PANTHER" id="PTHR43761:SF1">
    <property type="entry name" value="D-ISOMER SPECIFIC 2-HYDROXYACID DEHYDROGENASE CATALYTIC DOMAIN-CONTAINING PROTEIN-RELATED"/>
    <property type="match status" value="1"/>
</dbReference>
<evidence type="ECO:0000256" key="2">
    <source>
        <dbReference type="ARBA" id="ARBA00023002"/>
    </source>
</evidence>
<dbReference type="FunFam" id="3.40.50.720:FF:000203">
    <property type="entry name" value="D-3-phosphoglycerate dehydrogenase (SerA)"/>
    <property type="match status" value="1"/>
</dbReference>
<protein>
    <submittedName>
        <fullName evidence="7">Dehydrogenase</fullName>
    </submittedName>
</protein>
<dbReference type="PROSITE" id="PS00671">
    <property type="entry name" value="D_2_HYDROXYACID_DH_3"/>
    <property type="match status" value="1"/>
</dbReference>
<dbReference type="Gene3D" id="3.40.50.720">
    <property type="entry name" value="NAD(P)-binding Rossmann-like Domain"/>
    <property type="match status" value="2"/>
</dbReference>
<dbReference type="PANTHER" id="PTHR43761">
    <property type="entry name" value="D-ISOMER SPECIFIC 2-HYDROXYACID DEHYDROGENASE FAMILY PROTEIN (AFU_ORTHOLOGUE AFUA_1G13630)"/>
    <property type="match status" value="1"/>
</dbReference>
<gene>
    <name evidence="7" type="ORF">C7I84_16345</name>
</gene>
<reference evidence="7 8" key="1">
    <citation type="submission" date="2018-03" db="EMBL/GenBank/DDBJ databases">
        <title>The draft genome of Mesorhizobium sp. 6GN-30.</title>
        <authorList>
            <person name="Liu L."/>
            <person name="Li L."/>
            <person name="Wang T."/>
            <person name="Zhang X."/>
            <person name="Liang L."/>
        </authorList>
    </citation>
    <scope>NUCLEOTIDE SEQUENCE [LARGE SCALE GENOMIC DNA]</scope>
    <source>
        <strain evidence="7 8">6GN30</strain>
    </source>
</reference>
<evidence type="ECO:0000256" key="3">
    <source>
        <dbReference type="ARBA" id="ARBA00023027"/>
    </source>
</evidence>
<evidence type="ECO:0000259" key="5">
    <source>
        <dbReference type="Pfam" id="PF00389"/>
    </source>
</evidence>
<dbReference type="Proteomes" id="UP000241229">
    <property type="component" value="Unassembled WGS sequence"/>
</dbReference>
<evidence type="ECO:0000313" key="7">
    <source>
        <dbReference type="EMBL" id="PSJ58034.1"/>
    </source>
</evidence>
<dbReference type="EMBL" id="PXYK01000015">
    <property type="protein sequence ID" value="PSJ58034.1"/>
    <property type="molecule type" value="Genomic_DNA"/>
</dbReference>
<comment type="caution">
    <text evidence="7">The sequence shown here is derived from an EMBL/GenBank/DDBJ whole genome shotgun (WGS) entry which is preliminary data.</text>
</comment>
<dbReference type="SUPFAM" id="SSF52283">
    <property type="entry name" value="Formate/glycerate dehydrogenase catalytic domain-like"/>
    <property type="match status" value="1"/>
</dbReference>
<dbReference type="InterPro" id="IPR036291">
    <property type="entry name" value="NAD(P)-bd_dom_sf"/>
</dbReference>
<feature type="domain" description="D-isomer specific 2-hydroxyacid dehydrogenase catalytic" evidence="5">
    <location>
        <begin position="5"/>
        <end position="308"/>
    </location>
</feature>
<dbReference type="Pfam" id="PF02826">
    <property type="entry name" value="2-Hacid_dh_C"/>
    <property type="match status" value="1"/>
</dbReference>
<feature type="domain" description="D-isomer specific 2-hydroxyacid dehydrogenase NAD-binding" evidence="6">
    <location>
        <begin position="105"/>
        <end position="279"/>
    </location>
</feature>
<evidence type="ECO:0000259" key="6">
    <source>
        <dbReference type="Pfam" id="PF02826"/>
    </source>
</evidence>